<evidence type="ECO:0000259" key="2">
    <source>
        <dbReference type="Pfam" id="PF00266"/>
    </source>
</evidence>
<dbReference type="AlphaFoldDB" id="A0AA49JJ23"/>
<dbReference type="InterPro" id="IPR015421">
    <property type="entry name" value="PyrdxlP-dep_Trfase_major"/>
</dbReference>
<protein>
    <submittedName>
        <fullName evidence="3">Aminotransferase class V-fold PLP-dependent enzyme</fullName>
    </submittedName>
</protein>
<dbReference type="InterPro" id="IPR015422">
    <property type="entry name" value="PyrdxlP-dep_Trfase_small"/>
</dbReference>
<accession>A0AA49JJ23</accession>
<dbReference type="InterPro" id="IPR000192">
    <property type="entry name" value="Aminotrans_V_dom"/>
</dbReference>
<dbReference type="GO" id="GO:0008483">
    <property type="term" value="F:transaminase activity"/>
    <property type="evidence" value="ECO:0007669"/>
    <property type="project" value="UniProtKB-KW"/>
</dbReference>
<evidence type="ECO:0000256" key="1">
    <source>
        <dbReference type="ARBA" id="ARBA00022898"/>
    </source>
</evidence>
<reference evidence="3" key="2">
    <citation type="journal article" date="2024" name="Antonie Van Leeuwenhoek">
        <title>Roseihalotalea indica gen. nov., sp. nov., a halophilic Bacteroidetes from mesopelagic Southwest Indian Ocean with higher carbohydrate metabolic potential.</title>
        <authorList>
            <person name="Chen B."/>
            <person name="Zhang M."/>
            <person name="Lin D."/>
            <person name="Ye J."/>
            <person name="Tang K."/>
        </authorList>
    </citation>
    <scope>NUCLEOTIDE SEQUENCE</scope>
    <source>
        <strain evidence="3">TK19036</strain>
    </source>
</reference>
<feature type="domain" description="Aminotransferase class V" evidence="2">
    <location>
        <begin position="109"/>
        <end position="393"/>
    </location>
</feature>
<organism evidence="3">
    <name type="scientific">Roseihalotalea indica</name>
    <dbReference type="NCBI Taxonomy" id="2867963"/>
    <lineage>
        <taxon>Bacteria</taxon>
        <taxon>Pseudomonadati</taxon>
        <taxon>Bacteroidota</taxon>
        <taxon>Cytophagia</taxon>
        <taxon>Cytophagales</taxon>
        <taxon>Catalimonadaceae</taxon>
        <taxon>Roseihalotalea</taxon>
    </lineage>
</organism>
<reference evidence="3" key="1">
    <citation type="journal article" date="2023" name="Comput. Struct. Biotechnol. J.">
        <title>Discovery of a novel marine Bacteroidetes with a rich repertoire of carbohydrate-active enzymes.</title>
        <authorList>
            <person name="Chen B."/>
            <person name="Liu G."/>
            <person name="Chen Q."/>
            <person name="Wang H."/>
            <person name="Liu L."/>
            <person name="Tang K."/>
        </authorList>
    </citation>
    <scope>NUCLEOTIDE SEQUENCE</scope>
    <source>
        <strain evidence="3">TK19036</strain>
    </source>
</reference>
<proteinExistence type="predicted"/>
<dbReference type="Gene3D" id="3.90.1150.10">
    <property type="entry name" value="Aspartate Aminotransferase, domain 1"/>
    <property type="match status" value="1"/>
</dbReference>
<gene>
    <name evidence="3" type="ORF">K4G66_05025</name>
</gene>
<dbReference type="EMBL" id="CP120682">
    <property type="protein sequence ID" value="WKN38067.1"/>
    <property type="molecule type" value="Genomic_DNA"/>
</dbReference>
<dbReference type="PANTHER" id="PTHR43092:SF6">
    <property type="entry name" value="BLR1280 PROTEIN"/>
    <property type="match status" value="1"/>
</dbReference>
<dbReference type="InterPro" id="IPR015424">
    <property type="entry name" value="PyrdxlP-dep_Trfase"/>
</dbReference>
<dbReference type="InterPro" id="IPR006311">
    <property type="entry name" value="TAT_signal"/>
</dbReference>
<dbReference type="Gene3D" id="3.40.640.10">
    <property type="entry name" value="Type I PLP-dependent aspartate aminotransferase-like (Major domain)"/>
    <property type="match status" value="1"/>
</dbReference>
<dbReference type="PANTHER" id="PTHR43092">
    <property type="entry name" value="L-CYSTEINE DESULFHYDRASE"/>
    <property type="match status" value="1"/>
</dbReference>
<evidence type="ECO:0000313" key="3">
    <source>
        <dbReference type="EMBL" id="WKN38067.1"/>
    </source>
</evidence>
<dbReference type="PROSITE" id="PS51318">
    <property type="entry name" value="TAT"/>
    <property type="match status" value="1"/>
</dbReference>
<sequence>MKNSYQPTSSSSPRRHFLKSMVAGIGLTALPIPFRSEASPLVSTALEGEAYWGQVRQQFGLRPKLILMNAANLCSSPRSVSEAVYAGTQDLDYDASFQNRAKFDDLRLDLRTKLASYLNVNLDEITLTRNTSESNNTIVQGLPLKKGDEVVLWEQNHPTNLLAWQIQAERMGFTVKIVSTPENPASPQELIDPFVQAFTSNTKLLSFSHVSNTTGVALPNELCKLAREKGILSMIDGAQSFGSTMLDLQEIGCDFYTSSAHKWFMGPREMGILYMRKELVTDLWPHLVGAGYDGYAQDDIERLSVLGQQDSAKLAAFIKAVEFHEAIGQEVIAQRITMLASQLKEQLQKNFPQAKLVTPVSEDMSGGVVIVQFPDQDHAQLFGQLYEQHQIACAPTGGLRISPTIYNSPDEIVKVMDALSALTANQG</sequence>
<keyword evidence="3" id="KW-0032">Aminotransferase</keyword>
<keyword evidence="1" id="KW-0663">Pyridoxal phosphate</keyword>
<name>A0AA49JJ23_9BACT</name>
<dbReference type="Pfam" id="PF00266">
    <property type="entry name" value="Aminotran_5"/>
    <property type="match status" value="1"/>
</dbReference>
<keyword evidence="3" id="KW-0808">Transferase</keyword>
<dbReference type="SUPFAM" id="SSF53383">
    <property type="entry name" value="PLP-dependent transferases"/>
    <property type="match status" value="1"/>
</dbReference>